<dbReference type="CDD" id="cd01901">
    <property type="entry name" value="Ntn_hydrolase"/>
    <property type="match status" value="1"/>
</dbReference>
<name>A0A6S6SET3_9GAMM</name>
<evidence type="ECO:0000313" key="1">
    <source>
        <dbReference type="EMBL" id="CAA6808497.1"/>
    </source>
</evidence>
<evidence type="ECO:0008006" key="2">
    <source>
        <dbReference type="Google" id="ProtNLM"/>
    </source>
</evidence>
<dbReference type="EMBL" id="CACVAY010000037">
    <property type="protein sequence ID" value="CAA6808497.1"/>
    <property type="molecule type" value="Genomic_DNA"/>
</dbReference>
<reference evidence="1" key="1">
    <citation type="submission" date="2020-01" db="EMBL/GenBank/DDBJ databases">
        <authorList>
            <person name="Meier V. D."/>
            <person name="Meier V D."/>
        </authorList>
    </citation>
    <scope>NUCLEOTIDE SEQUENCE</scope>
    <source>
        <strain evidence="1">HLG_WM_MAG_07</strain>
    </source>
</reference>
<dbReference type="AlphaFoldDB" id="A0A6S6SET3"/>
<dbReference type="Gene3D" id="3.60.20.10">
    <property type="entry name" value="Glutamine Phosphoribosylpyrophosphate, subunit 1, domain 1"/>
    <property type="match status" value="1"/>
</dbReference>
<accession>A0A6S6SET3</accession>
<dbReference type="InterPro" id="IPR029055">
    <property type="entry name" value="Ntn_hydrolases_N"/>
</dbReference>
<sequence length="196" mass="22035">MTAIVVVKKNNKVCIAADTAVTVNGVIENASINTHHDKIFQYKDNYFAYTGNAHSYMMVKLALEQHGDSWEFNSIDNIYKSLLELHRTLKEHFFTKTDTADQNQSVEDSHLSYLLANPSGIYQFYGDRYVGEINTYWSCGSGSRLALGAMDALYEISEDPVTIAKAGIQAACKFDQHCELPLTQYSCEVIPQKTLE</sequence>
<dbReference type="SUPFAM" id="SSF56235">
    <property type="entry name" value="N-terminal nucleophile aminohydrolases (Ntn hydrolases)"/>
    <property type="match status" value="1"/>
</dbReference>
<organism evidence="1">
    <name type="scientific">uncultured Thiotrichaceae bacterium</name>
    <dbReference type="NCBI Taxonomy" id="298394"/>
    <lineage>
        <taxon>Bacteria</taxon>
        <taxon>Pseudomonadati</taxon>
        <taxon>Pseudomonadota</taxon>
        <taxon>Gammaproteobacteria</taxon>
        <taxon>Thiotrichales</taxon>
        <taxon>Thiotrichaceae</taxon>
        <taxon>environmental samples</taxon>
    </lineage>
</organism>
<proteinExistence type="predicted"/>
<protein>
    <recommendedName>
        <fullName evidence="2">MFS transporter</fullName>
    </recommendedName>
</protein>
<gene>
    <name evidence="1" type="ORF">HELGO_WM12792</name>
</gene>